<keyword evidence="1" id="KW-0479">Metal-binding</keyword>
<dbReference type="PANTHER" id="PTHR13510:SF44">
    <property type="entry name" value="RABENOSYN-5"/>
    <property type="match status" value="1"/>
</dbReference>
<feature type="compositionally biased region" description="Low complexity" evidence="5">
    <location>
        <begin position="426"/>
        <end position="436"/>
    </location>
</feature>
<feature type="region of interest" description="Disordered" evidence="5">
    <location>
        <begin position="331"/>
        <end position="413"/>
    </location>
</feature>
<gene>
    <name evidence="7" type="ORF">DYB38_000027</name>
</gene>
<dbReference type="Pfam" id="PF01363">
    <property type="entry name" value="FYVE"/>
    <property type="match status" value="1"/>
</dbReference>
<evidence type="ECO:0000256" key="5">
    <source>
        <dbReference type="SAM" id="MobiDB-lite"/>
    </source>
</evidence>
<dbReference type="InterPro" id="IPR013083">
    <property type="entry name" value="Znf_RING/FYVE/PHD"/>
</dbReference>
<keyword evidence="2 4" id="KW-0863">Zinc-finger</keyword>
<dbReference type="VEuPathDB" id="FungiDB:H257_13534"/>
<accession>A0A397DTM1</accession>
<dbReference type="VEuPathDB" id="FungiDB:H257_13533"/>
<dbReference type="PANTHER" id="PTHR13510">
    <property type="entry name" value="FYVE-FINGER-CONTAINING RAB5 EFFECTOR PROTEIN RABENOSYN-5-RELATED"/>
    <property type="match status" value="1"/>
</dbReference>
<evidence type="ECO:0000313" key="7">
    <source>
        <dbReference type="EMBL" id="RHY67227.1"/>
    </source>
</evidence>
<feature type="compositionally biased region" description="Low complexity" evidence="5">
    <location>
        <begin position="451"/>
        <end position="462"/>
    </location>
</feature>
<dbReference type="InterPro" id="IPR011011">
    <property type="entry name" value="Znf_FYVE_PHD"/>
</dbReference>
<feature type="compositionally biased region" description="Polar residues" evidence="5">
    <location>
        <begin position="354"/>
        <end position="377"/>
    </location>
</feature>
<feature type="compositionally biased region" description="Low complexity" evidence="5">
    <location>
        <begin position="385"/>
        <end position="412"/>
    </location>
</feature>
<dbReference type="GO" id="GO:0008270">
    <property type="term" value="F:zinc ion binding"/>
    <property type="evidence" value="ECO:0007669"/>
    <property type="project" value="UniProtKB-KW"/>
</dbReference>
<protein>
    <recommendedName>
        <fullName evidence="6">FYVE-type domain-containing protein</fullName>
    </recommendedName>
</protein>
<dbReference type="PROSITE" id="PS50178">
    <property type="entry name" value="ZF_FYVE"/>
    <property type="match status" value="1"/>
</dbReference>
<dbReference type="Proteomes" id="UP000265716">
    <property type="component" value="Unassembled WGS sequence"/>
</dbReference>
<dbReference type="Gene3D" id="3.30.40.10">
    <property type="entry name" value="Zinc/RING finger domain, C3HC4 (zinc finger)"/>
    <property type="match status" value="1"/>
</dbReference>
<feature type="compositionally biased region" description="Polar residues" evidence="5">
    <location>
        <begin position="331"/>
        <end position="346"/>
    </location>
</feature>
<evidence type="ECO:0000256" key="1">
    <source>
        <dbReference type="ARBA" id="ARBA00022723"/>
    </source>
</evidence>
<feature type="compositionally biased region" description="Basic residues" evidence="5">
    <location>
        <begin position="439"/>
        <end position="449"/>
    </location>
</feature>
<evidence type="ECO:0000256" key="2">
    <source>
        <dbReference type="ARBA" id="ARBA00022771"/>
    </source>
</evidence>
<feature type="region of interest" description="Disordered" evidence="5">
    <location>
        <begin position="426"/>
        <end position="511"/>
    </location>
</feature>
<dbReference type="SMART" id="SM00064">
    <property type="entry name" value="FYVE"/>
    <property type="match status" value="1"/>
</dbReference>
<dbReference type="InterPro" id="IPR052727">
    <property type="entry name" value="Rab4/Rab5_effector"/>
</dbReference>
<evidence type="ECO:0000256" key="4">
    <source>
        <dbReference type="PROSITE-ProRule" id="PRU00091"/>
    </source>
</evidence>
<reference evidence="7 8" key="1">
    <citation type="submission" date="2018-08" db="EMBL/GenBank/DDBJ databases">
        <title>Aphanomyces genome sequencing and annotation.</title>
        <authorList>
            <person name="Minardi D."/>
            <person name="Oidtmann B."/>
            <person name="Van Der Giezen M."/>
            <person name="Studholme D.J."/>
        </authorList>
    </citation>
    <scope>NUCLEOTIDE SEQUENCE [LARGE SCALE GENOMIC DNA]</scope>
    <source>
        <strain evidence="7 8">SA</strain>
    </source>
</reference>
<keyword evidence="3" id="KW-0862">Zinc</keyword>
<evidence type="ECO:0000259" key="6">
    <source>
        <dbReference type="PROSITE" id="PS50178"/>
    </source>
</evidence>
<dbReference type="InterPro" id="IPR017455">
    <property type="entry name" value="Znf_FYVE-rel"/>
</dbReference>
<sequence length="1383" mass="152850">MHVRRPAAGANDVANAFRRKLRGIAAQGFPASVHDKLLHAAAIKSHDFLYQDTSVVSSSSSTSKSSQWTYYKEKNGVLLCQGYSSSGDYMVKASVNASSRVGPLAAALDLGGHFSQVLAKIGTPWFHRGDTLGALHANDDPKPSDTAHLHWMTFGTEGAEYHDFVFMSHTKLYDSRRQELDEVPADDSTVEYMTQLWDAVDLFPVPFAPATRVHLNRSGFLIERTHDRDVSRVSFVLCAARNRKRDKWMERMAYTLVHEIAVMCRDASVTVATRVDFGSEPHCSTCLKTFTMFRRRHHCRLCTGAVCNVCSTNVMVGTVERRSVRACLPCSTSSNESTLTRRQLMSNRRPGRSASDQFHTTSSVTQSWSQYSNVQSRDTYRSFEQQTTLSSPQSSSQRLSRSSSRSTHMTMRPLDEDAREVAALPAAAAAMSSAPPHQNQHHNMPKRSFRSSTTTTLSSQELTPPPSHEFSKFYMDCQDLPVKHPTTTSAPQGPQQATNAPHPSKPPRQHEVWDQQTAYVFQDGAQERRPDPWRRMTQPAAAFVEEEFDKFDLGVALSPRNDLIPLPQEFVKRSAYYPSGRSGDDAARPSLISVCSDYEKDMLDAMQAMPGHSAFQSDFWHDKATPKPADLFGALQHSAFHRTDSQLAHFDLRLSVPALDETPPDLISNALTYGHDCMKTDMWQVEITLPTGVALLNRIYHGIVQTQFCDPSAAALSMWFFTHVSVPYFEALTHWVFVGGDLDDECLEFAQDKSFQCLDCLQHKDDGTLNLAIAETGSLLQVTRAVHSQVYYLTSHYLAQHAVNLATTRSAVQAYSDAQMQAVADSVYALTHTLSTTHSHGNTFAHHDMRAHDESQRQLKRLKQQVQRKLLDEQVADNRDLALRLQAQGQLDHALQQTQLVAAQEKADQDNRRRLVEIYADLMAKADRKHRRALWRQARVRRKENFKAALTKLYRLESSAWYAGVGMDVPGNHPEADPMAARPSQTYPSLIGTSTSHNPLDKPKTPYIKKSPRGDSLKPPTNALNNDDTVGMPSSVRVLKAPGGGGQDASNVIYHGDQEKPVDLPTTRVTQEAGGSGTAASDAIYHGSANLERPLDVPHVRILQAPGGTSKHAAGHVIYPRDDQIERDLAVHGSSVRVLQEPGGSGRAASDLLYPDDEPSNHVTHVNHVRILQDPGGDGNVANDLIYGRNDAEYASPRASVRVSQAPGGNGDELSDTLYAQFSTMAVQDRPSVKVLAPSGGGHDSVSSLVFGGLTEAVPPKRQGVVYPTSNITMEWAAAQTSRQTPPRQVLAHETFATATLTGDYARVLETYRALMDQVDLVEPILNQRSFVGSGLDASSRVNWGVPGALNDLLAHALEEAKYDATRDSTMLFAFRPTDELET</sequence>
<dbReference type="EMBL" id="QUTC01003966">
    <property type="protein sequence ID" value="RHY67227.1"/>
    <property type="molecule type" value="Genomic_DNA"/>
</dbReference>
<proteinExistence type="predicted"/>
<dbReference type="InterPro" id="IPR000306">
    <property type="entry name" value="Znf_FYVE"/>
</dbReference>
<feature type="compositionally biased region" description="Polar residues" evidence="5">
    <location>
        <begin position="485"/>
        <end position="501"/>
    </location>
</feature>
<organism evidence="7 8">
    <name type="scientific">Aphanomyces astaci</name>
    <name type="common">Crayfish plague agent</name>
    <dbReference type="NCBI Taxonomy" id="112090"/>
    <lineage>
        <taxon>Eukaryota</taxon>
        <taxon>Sar</taxon>
        <taxon>Stramenopiles</taxon>
        <taxon>Oomycota</taxon>
        <taxon>Saprolegniomycetes</taxon>
        <taxon>Saprolegniales</taxon>
        <taxon>Verrucalvaceae</taxon>
        <taxon>Aphanomyces</taxon>
    </lineage>
</organism>
<comment type="caution">
    <text evidence="7">The sequence shown here is derived from an EMBL/GenBank/DDBJ whole genome shotgun (WGS) entry which is preliminary data.</text>
</comment>
<name>A0A397DTM1_APHAT</name>
<evidence type="ECO:0000313" key="8">
    <source>
        <dbReference type="Proteomes" id="UP000265716"/>
    </source>
</evidence>
<feature type="domain" description="FYVE-type" evidence="6">
    <location>
        <begin position="277"/>
        <end position="335"/>
    </location>
</feature>
<dbReference type="SUPFAM" id="SSF57903">
    <property type="entry name" value="FYVE/PHD zinc finger"/>
    <property type="match status" value="1"/>
</dbReference>
<feature type="region of interest" description="Disordered" evidence="5">
    <location>
        <begin position="991"/>
        <end position="1031"/>
    </location>
</feature>
<evidence type="ECO:0000256" key="3">
    <source>
        <dbReference type="ARBA" id="ARBA00022833"/>
    </source>
</evidence>